<dbReference type="Proteomes" id="UP000589516">
    <property type="component" value="Unassembled WGS sequence"/>
</dbReference>
<dbReference type="AlphaFoldDB" id="A0A7C8DK14"/>
<evidence type="ECO:0000313" key="6">
    <source>
        <dbReference type="Proteomes" id="UP000589516"/>
    </source>
</evidence>
<organism evidence="5 6">
    <name type="scientific">Marine Group III euryarchaeote</name>
    <dbReference type="NCBI Taxonomy" id="2173149"/>
    <lineage>
        <taxon>Archaea</taxon>
        <taxon>Methanobacteriati</taxon>
        <taxon>Thermoplasmatota</taxon>
        <taxon>Thermoplasmata</taxon>
        <taxon>Candidatus Thermoprofundales</taxon>
    </lineage>
</organism>
<accession>A0A7C8DK14</accession>
<keyword evidence="2" id="KW-0472">Membrane</keyword>
<feature type="domain" description="Alpha-galactosidase NEW3" evidence="4">
    <location>
        <begin position="70"/>
        <end position="135"/>
    </location>
</feature>
<protein>
    <recommendedName>
        <fullName evidence="7">CARDB domain-containing protein</fullName>
    </recommendedName>
</protein>
<evidence type="ECO:0000313" key="5">
    <source>
        <dbReference type="EMBL" id="HIG63109.1"/>
    </source>
</evidence>
<dbReference type="InterPro" id="IPR018905">
    <property type="entry name" value="A-galactase_NEW3"/>
</dbReference>
<keyword evidence="2" id="KW-0812">Transmembrane</keyword>
<gene>
    <name evidence="5" type="ORF">EYQ16_01110</name>
</gene>
<feature type="compositionally biased region" description="Low complexity" evidence="1">
    <location>
        <begin position="877"/>
        <end position="900"/>
    </location>
</feature>
<name>A0A7C8DK14_9ARCH</name>
<sequence length="929" mass="96030">SLTLAADEHGFAWLNFTIPREASPGTAHNLTLRASSSSMQEQVALRLEVLAPSGLGLWPLEEGNDRAFVDPGATAFFDLQVLNHEETPLDVTLAASLPAGWSASFDNASDWSKSVPAGGAATVSLGITAPDDAEAVETAHAVIEATSDSRLVQFHANVTVNQDFGVAVAMPPEAKLLGNVSTTLRFTVTNNGNGGDSLEITVGGAWVSGSTEALPFAPFESRELTVIANPGMEAPGTLAQLSVTARSLTADEAGLDVEASNSSALVATGLQLLAAPEGPVAPGETVQFLLGAVALYDPGSATTRLVVEAQGDDASWATVADIEEFDGRDTLVVGVGVPEIVSVNVTVPTDTTAGAHTITLRAEDYHESAHVSTVALELEVSQSHGFSLLLVSGPATAAPGGEANWLVDLRNSGNGNDSATFTLEGLPAGWNVSFTLDNTTLGAGESAAIGLRVSVASDATAGSHGFTLVAQGADANASLPLELDVSSTRGVSLVMTNSASQADRAGQTVFYRYTITNSGNAADTIELDASGLLATQGSAVLDWTVATLGAGEEKPGYLRITVPDGSGPWSGTLSARLSNDSATVDTVALTLASESVSDAYLEELRISPSSPAEGDRVTASVTVLVGGADLDSVYVGFYLDGTLIGGERVNQIAAGWRDKVVTVSFDATDGSHKLEAVIDPDNEVAESDESNNELELAFTVEKGGGLLPFYLLFVALAVVGGAVYYRYRNSERKPRMRSKGPMLAEPAVKFPLVLNCQQCGSRVRVPRPGAFRCPACKHVARVEPDGAIVDHDAPRAEAPAAPPPEEPPAAALLQTDTPAEARTPEAAAPAAPPNERSARMAAFFGNASPPSRAPSAADPRSRDERLTELRAAPPEPTATEPVAATPEPELPVEAEPAPAAEEAEAEQPEPKKPKTKGPRDFGPSIGGLG</sequence>
<feature type="region of interest" description="Disordered" evidence="1">
    <location>
        <begin position="819"/>
        <end position="929"/>
    </location>
</feature>
<dbReference type="Pfam" id="PF07705">
    <property type="entry name" value="CARDB"/>
    <property type="match status" value="1"/>
</dbReference>
<evidence type="ECO:0008006" key="7">
    <source>
        <dbReference type="Google" id="ProtNLM"/>
    </source>
</evidence>
<keyword evidence="2" id="KW-1133">Transmembrane helix</keyword>
<evidence type="ECO:0000256" key="1">
    <source>
        <dbReference type="SAM" id="MobiDB-lite"/>
    </source>
</evidence>
<evidence type="ECO:0000259" key="4">
    <source>
        <dbReference type="Pfam" id="PF10633"/>
    </source>
</evidence>
<dbReference type="PANTHER" id="PTHR39198:SF1">
    <property type="entry name" value="ALPHA-GALACTOSIDASE NEW3 DOMAIN-CONTAINING PROTEIN"/>
    <property type="match status" value="1"/>
</dbReference>
<dbReference type="InterPro" id="IPR011635">
    <property type="entry name" value="CARDB"/>
</dbReference>
<dbReference type="InterPro" id="IPR013783">
    <property type="entry name" value="Ig-like_fold"/>
</dbReference>
<feature type="transmembrane region" description="Helical" evidence="2">
    <location>
        <begin position="707"/>
        <end position="727"/>
    </location>
</feature>
<evidence type="ECO:0000259" key="3">
    <source>
        <dbReference type="Pfam" id="PF07705"/>
    </source>
</evidence>
<evidence type="ECO:0000256" key="2">
    <source>
        <dbReference type="SAM" id="Phobius"/>
    </source>
</evidence>
<dbReference type="Pfam" id="PF10633">
    <property type="entry name" value="NPCBM_assoc"/>
    <property type="match status" value="1"/>
</dbReference>
<proteinExistence type="predicted"/>
<dbReference type="EMBL" id="DUAV01000010">
    <property type="protein sequence ID" value="HIG63109.1"/>
    <property type="molecule type" value="Genomic_DNA"/>
</dbReference>
<feature type="compositionally biased region" description="Basic and acidic residues" evidence="1">
    <location>
        <begin position="859"/>
        <end position="868"/>
    </location>
</feature>
<reference evidence="6" key="1">
    <citation type="journal article" date="2019" name="bioRxiv">
        <title>Genome diversification in globally distributed novel marine Proteobacteria is linked to environmental adaptation.</title>
        <authorList>
            <person name="Zhou Z."/>
            <person name="Tran P.Q."/>
            <person name="Kieft K."/>
            <person name="Anantharaman K."/>
        </authorList>
    </citation>
    <scope>NUCLEOTIDE SEQUENCE [LARGE SCALE GENOMIC DNA]</scope>
</reference>
<dbReference type="PANTHER" id="PTHR39198">
    <property type="entry name" value="HYPOTHETICAL MEMBRANE PROTEIN, CONSERVED"/>
    <property type="match status" value="1"/>
</dbReference>
<feature type="compositionally biased region" description="Low complexity" evidence="1">
    <location>
        <begin position="847"/>
        <end position="858"/>
    </location>
</feature>
<feature type="non-terminal residue" evidence="5">
    <location>
        <position position="1"/>
    </location>
</feature>
<dbReference type="Gene3D" id="2.60.40.10">
    <property type="entry name" value="Immunoglobulins"/>
    <property type="match status" value="1"/>
</dbReference>
<feature type="compositionally biased region" description="Low complexity" evidence="1">
    <location>
        <begin position="819"/>
        <end position="835"/>
    </location>
</feature>
<feature type="domain" description="CARDB" evidence="3">
    <location>
        <begin position="605"/>
        <end position="695"/>
    </location>
</feature>
<comment type="caution">
    <text evidence="5">The sequence shown here is derived from an EMBL/GenBank/DDBJ whole genome shotgun (WGS) entry which is preliminary data.</text>
</comment>